<reference evidence="1" key="3">
    <citation type="submission" date="2025-08" db="UniProtKB">
        <authorList>
            <consortium name="Ensembl"/>
        </authorList>
    </citation>
    <scope>IDENTIFICATION</scope>
    <source>
        <strain evidence="1">17573</strain>
    </source>
</reference>
<dbReference type="OMA" id="ESWIACP"/>
<dbReference type="InParanoid" id="A0A5F8AS57"/>
<organism evidence="1 2">
    <name type="scientific">Macaca mulatta</name>
    <name type="common">Rhesus macaque</name>
    <dbReference type="NCBI Taxonomy" id="9544"/>
    <lineage>
        <taxon>Eukaryota</taxon>
        <taxon>Metazoa</taxon>
        <taxon>Chordata</taxon>
        <taxon>Craniata</taxon>
        <taxon>Vertebrata</taxon>
        <taxon>Euteleostomi</taxon>
        <taxon>Mammalia</taxon>
        <taxon>Eutheria</taxon>
        <taxon>Euarchontoglires</taxon>
        <taxon>Primates</taxon>
        <taxon>Haplorrhini</taxon>
        <taxon>Catarrhini</taxon>
        <taxon>Cercopithecidae</taxon>
        <taxon>Cercopithecinae</taxon>
        <taxon>Macaca</taxon>
    </lineage>
</organism>
<dbReference type="GeneTree" id="ENSGT00910000147069"/>
<evidence type="ECO:0000313" key="1">
    <source>
        <dbReference type="Ensembl" id="ENSMMUP00000080677.1"/>
    </source>
</evidence>
<protein>
    <submittedName>
        <fullName evidence="1">Uncharacterized protein</fullName>
    </submittedName>
</protein>
<reference evidence="1" key="4">
    <citation type="submission" date="2025-09" db="UniProtKB">
        <authorList>
            <consortium name="Ensembl"/>
        </authorList>
    </citation>
    <scope>IDENTIFICATION</scope>
    <source>
        <strain evidence="1">17573</strain>
    </source>
</reference>
<evidence type="ECO:0000313" key="2">
    <source>
        <dbReference type="Proteomes" id="UP000006718"/>
    </source>
</evidence>
<dbReference type="Bgee" id="ENSMMUG00000057308">
    <property type="expression patterns" value="Expressed in olfactory segment of nasal mucosa and 19 other cell types or tissues"/>
</dbReference>
<dbReference type="Ensembl" id="ENSMMUT00000090483.1">
    <property type="protein sequence ID" value="ENSMMUP00000080677.1"/>
    <property type="gene ID" value="ENSMMUG00000057308.1"/>
</dbReference>
<keyword evidence="2" id="KW-1185">Reference proteome</keyword>
<dbReference type="Proteomes" id="UP000006718">
    <property type="component" value="Chromosome 16"/>
</dbReference>
<reference evidence="2" key="1">
    <citation type="journal article" date="2007" name="Science">
        <title>Evolutionary and biomedical insights from the rhesus macaque genome.</title>
        <authorList>
            <person name="Gibbs R.A."/>
            <person name="Rogers J."/>
            <person name="Katze M.G."/>
            <person name="Bumgarner R."/>
            <person name="Weinstock G.M."/>
            <person name="Mardis E.R."/>
            <person name="Remington K.A."/>
            <person name="Strausberg R.L."/>
            <person name="Venter J.C."/>
            <person name="Wilson R.K."/>
            <person name="Batzer M.A."/>
            <person name="Bustamante C.D."/>
            <person name="Eichler E.E."/>
            <person name="Hahn M.W."/>
            <person name="Hardison R.C."/>
            <person name="Makova K.D."/>
            <person name="Miller W."/>
            <person name="Milosavljevic A."/>
            <person name="Palermo R.E."/>
            <person name="Siepel A."/>
            <person name="Sikela J.M."/>
            <person name="Attaway T."/>
            <person name="Bell S."/>
            <person name="Bernard K.E."/>
            <person name="Buhay C.J."/>
            <person name="Chandrabose M.N."/>
            <person name="Dao M."/>
            <person name="Davis C."/>
            <person name="Delehaunty K.D."/>
            <person name="Ding Y."/>
            <person name="Dinh H.H."/>
            <person name="Dugan-Rocha S."/>
            <person name="Fulton L.A."/>
            <person name="Gabisi R.A."/>
            <person name="Garner T.T."/>
            <person name="Godfrey J."/>
            <person name="Hawes A.C."/>
            <person name="Hernandez J."/>
            <person name="Hines S."/>
            <person name="Holder M."/>
            <person name="Hume J."/>
            <person name="Jhangiani S.N."/>
            <person name="Joshi V."/>
            <person name="Khan Z.M."/>
            <person name="Kirkness E.F."/>
            <person name="Cree A."/>
            <person name="Fowler R.G."/>
            <person name="Lee S."/>
            <person name="Lewis L.R."/>
            <person name="Li Z."/>
            <person name="Liu Y.-S."/>
            <person name="Moore S.M."/>
            <person name="Muzny D."/>
            <person name="Nazareth L.V."/>
            <person name="Ngo D.N."/>
            <person name="Okwuonu G.O."/>
            <person name="Pai G."/>
            <person name="Parker D."/>
            <person name="Paul H.A."/>
            <person name="Pfannkoch C."/>
            <person name="Pohl C.S."/>
            <person name="Rogers Y.-H.C."/>
            <person name="Ruiz S.J."/>
            <person name="Sabo A."/>
            <person name="Santibanez J."/>
            <person name="Schneider B.W."/>
            <person name="Smith S.M."/>
            <person name="Sodergren E."/>
            <person name="Svatek A.F."/>
            <person name="Utterback T.R."/>
            <person name="Vattathil S."/>
            <person name="Warren W."/>
            <person name="White C.S."/>
            <person name="Chinwalla A.T."/>
            <person name="Feng Y."/>
            <person name="Halpern A.L."/>
            <person name="Hillier L.W."/>
            <person name="Huang X."/>
            <person name="Minx P."/>
            <person name="Nelson J.O."/>
            <person name="Pepin K.H."/>
            <person name="Qin X."/>
            <person name="Sutton G.G."/>
            <person name="Venter E."/>
            <person name="Walenz B.P."/>
            <person name="Wallis J.W."/>
            <person name="Worley K.C."/>
            <person name="Yang S.-P."/>
            <person name="Jones S.M."/>
            <person name="Marra M.A."/>
            <person name="Rocchi M."/>
            <person name="Schein J.E."/>
            <person name="Baertsch R."/>
            <person name="Clarke L."/>
            <person name="Csuros M."/>
            <person name="Glasscock J."/>
            <person name="Harris R.A."/>
            <person name="Havlak P."/>
            <person name="Jackson A.R."/>
            <person name="Jiang H."/>
            <person name="Liu Y."/>
            <person name="Messina D.N."/>
            <person name="Shen Y."/>
            <person name="Song H.X.-Z."/>
            <person name="Wylie T."/>
            <person name="Zhang L."/>
            <person name="Birney E."/>
            <person name="Han K."/>
            <person name="Konkel M.K."/>
            <person name="Lee J."/>
            <person name="Smit A.F.A."/>
            <person name="Ullmer B."/>
            <person name="Wang H."/>
            <person name="Xing J."/>
            <person name="Burhans R."/>
            <person name="Cheng Z."/>
            <person name="Karro J.E."/>
            <person name="Ma J."/>
            <person name="Raney B."/>
            <person name="She X."/>
            <person name="Cox M.J."/>
            <person name="Demuth J.P."/>
            <person name="Dumas L.J."/>
            <person name="Han S.-G."/>
            <person name="Hopkins J."/>
            <person name="Karimpour-Fard A."/>
            <person name="Kim Y.H."/>
            <person name="Pollack J.R."/>
            <person name="Vinar T."/>
            <person name="Addo-Quaye C."/>
            <person name="Degenhardt J."/>
            <person name="Denby A."/>
            <person name="Hubisz M.J."/>
            <person name="Indap A."/>
            <person name="Kosiol C."/>
            <person name="Lahn B.T."/>
            <person name="Lawson H.A."/>
            <person name="Marklein A."/>
            <person name="Nielsen R."/>
            <person name="Vallender E.J."/>
            <person name="Clark A.G."/>
            <person name="Ferguson B."/>
            <person name="Hernandez R.D."/>
            <person name="Hirani K."/>
            <person name="Kehrer-Sawatzki H."/>
            <person name="Kolb J."/>
            <person name="Patil S."/>
            <person name="Pu L.-L."/>
            <person name="Ren Y."/>
            <person name="Smith D.G."/>
            <person name="Wheeler D.A."/>
            <person name="Schenck I."/>
            <person name="Ball E.V."/>
            <person name="Chen R."/>
            <person name="Cooper D.N."/>
            <person name="Giardine B."/>
            <person name="Hsu F."/>
            <person name="Kent W.J."/>
            <person name="Lesk A."/>
            <person name="Nelson D.L."/>
            <person name="O'brien W.E."/>
            <person name="Pruefer K."/>
            <person name="Stenson P.D."/>
            <person name="Wallace J.C."/>
            <person name="Ke H."/>
            <person name="Liu X.-M."/>
            <person name="Wang P."/>
            <person name="Xiang A.P."/>
            <person name="Yang F."/>
            <person name="Barber G.P."/>
            <person name="Haussler D."/>
            <person name="Karolchik D."/>
            <person name="Kern A.D."/>
            <person name="Kuhn R.M."/>
            <person name="Smith K.E."/>
            <person name="Zwieg A.S."/>
        </authorList>
    </citation>
    <scope>NUCLEOTIDE SEQUENCE [LARGE SCALE GENOMIC DNA]</scope>
    <source>
        <strain evidence="2">17573</strain>
    </source>
</reference>
<proteinExistence type="predicted"/>
<dbReference type="VEuPathDB" id="HostDB:ENSMMUG00000057308"/>
<dbReference type="AlphaFoldDB" id="A0A5F8AS57"/>
<accession>A0A5F8AS57</accession>
<reference evidence="1" key="2">
    <citation type="submission" date="2019-01" db="EMBL/GenBank/DDBJ databases">
        <authorList>
            <person name="Graves T."/>
            <person name="Eichler E.E."/>
            <person name="Wilson R.K."/>
        </authorList>
    </citation>
    <scope>NUCLEOTIDE SEQUENCE [LARGE SCALE GENOMIC DNA]</scope>
    <source>
        <strain evidence="1">17573</strain>
    </source>
</reference>
<sequence>MRLMDHPFVVGPHLPEPGVCEGRDPVLRPAVGSVQTRESWIACPPQSAEDGVAMRLQIREDISSMFGS</sequence>
<name>A0A5F8AS57_MACMU</name>